<sequence length="552" mass="64037">MKRRQAESRRGPIERAPRRPTNPRHSHALFLAFEIRRSASRSVLTLTPDVRRIRVNSSYTSSLSKWRVPIGRRSLALNMYAGNISSSTDQKLDRLLSIMEHFFSSCKVQVNPDMDSSYLHNYGRYEDSHYYNVNGVGMPQNRYQNINMNSFVQQVEVCEIYGDYSHSAHNCPYNPQYENYHYSSYASPQPDFSGFMSHPLAPQHEGNQQFHQSLFLEDMVMKMIYQMRESAQDLRRASHNIRQLDFSCPGSKDLVTDLDQYSATLHRTIDEAELCSTQPTFNPDEDVSVHTLTNLKVHEDIQMEDYLIETSEECEVFQIEPEIVIALNEGEDEMNIDVNSDKPEKPQIESEEDQLLVLVQPPTLPCTYGKPYKGVEVKKRLQIFYTADTFVLDDPDTIDSFVLEVPDELLNMKECVHASLPNYVVEGWRAEFCRRGVPANQKMTRQQAESQRGPIRERRVSQRIHVTRKQFSLRFRIRRSASRSVLTQTPKCSPYSREFFLHSSLSKWRVPIGQTRPIDVFRSIPFCHVEMSQHTQNRKRGFPSNGAATNQR</sequence>
<evidence type="ECO:0000313" key="3">
    <source>
        <dbReference type="Proteomes" id="UP001420932"/>
    </source>
</evidence>
<dbReference type="AlphaFoldDB" id="A0AAP0FGN6"/>
<reference evidence="2 3" key="1">
    <citation type="submission" date="2024-01" db="EMBL/GenBank/DDBJ databases">
        <title>Genome assemblies of Stephania.</title>
        <authorList>
            <person name="Yang L."/>
        </authorList>
    </citation>
    <scope>NUCLEOTIDE SEQUENCE [LARGE SCALE GENOMIC DNA]</scope>
    <source>
        <strain evidence="2">YNDBR</strain>
        <tissue evidence="2">Leaf</tissue>
    </source>
</reference>
<feature type="compositionally biased region" description="Basic and acidic residues" evidence="1">
    <location>
        <begin position="1"/>
        <end position="17"/>
    </location>
</feature>
<keyword evidence="3" id="KW-1185">Reference proteome</keyword>
<evidence type="ECO:0000256" key="1">
    <source>
        <dbReference type="SAM" id="MobiDB-lite"/>
    </source>
</evidence>
<feature type="region of interest" description="Disordered" evidence="1">
    <location>
        <begin position="1"/>
        <end position="23"/>
    </location>
</feature>
<comment type="caution">
    <text evidence="2">The sequence shown here is derived from an EMBL/GenBank/DDBJ whole genome shotgun (WGS) entry which is preliminary data.</text>
</comment>
<proteinExistence type="predicted"/>
<gene>
    <name evidence="2" type="ORF">Syun_023399</name>
</gene>
<dbReference type="Proteomes" id="UP001420932">
    <property type="component" value="Unassembled WGS sequence"/>
</dbReference>
<dbReference type="EMBL" id="JBBNAF010000010">
    <property type="protein sequence ID" value="KAK9107388.1"/>
    <property type="molecule type" value="Genomic_DNA"/>
</dbReference>
<feature type="region of interest" description="Disordered" evidence="1">
    <location>
        <begin position="532"/>
        <end position="552"/>
    </location>
</feature>
<accession>A0AAP0FGN6</accession>
<organism evidence="2 3">
    <name type="scientific">Stephania yunnanensis</name>
    <dbReference type="NCBI Taxonomy" id="152371"/>
    <lineage>
        <taxon>Eukaryota</taxon>
        <taxon>Viridiplantae</taxon>
        <taxon>Streptophyta</taxon>
        <taxon>Embryophyta</taxon>
        <taxon>Tracheophyta</taxon>
        <taxon>Spermatophyta</taxon>
        <taxon>Magnoliopsida</taxon>
        <taxon>Ranunculales</taxon>
        <taxon>Menispermaceae</taxon>
        <taxon>Menispermoideae</taxon>
        <taxon>Cissampelideae</taxon>
        <taxon>Stephania</taxon>
    </lineage>
</organism>
<name>A0AAP0FGN6_9MAGN</name>
<evidence type="ECO:0000313" key="2">
    <source>
        <dbReference type="EMBL" id="KAK9107388.1"/>
    </source>
</evidence>
<protein>
    <submittedName>
        <fullName evidence="2">Uncharacterized protein</fullName>
    </submittedName>
</protein>